<keyword evidence="2" id="KW-0808">Transferase</keyword>
<dbReference type="Gene3D" id="3.40.630.30">
    <property type="match status" value="1"/>
</dbReference>
<dbReference type="PANTHER" id="PTHR43610:SF1">
    <property type="entry name" value="N-ACETYLTRANSFERASE DOMAIN-CONTAINING PROTEIN"/>
    <property type="match status" value="1"/>
</dbReference>
<dbReference type="PANTHER" id="PTHR43610">
    <property type="entry name" value="BLL6696 PROTEIN"/>
    <property type="match status" value="1"/>
</dbReference>
<organism evidence="2 3">
    <name type="scientific">Paenibacillus psychroresistens</name>
    <dbReference type="NCBI Taxonomy" id="1778678"/>
    <lineage>
        <taxon>Bacteria</taxon>
        <taxon>Bacillati</taxon>
        <taxon>Bacillota</taxon>
        <taxon>Bacilli</taxon>
        <taxon>Bacillales</taxon>
        <taxon>Paenibacillaceae</taxon>
        <taxon>Paenibacillus</taxon>
    </lineage>
</organism>
<protein>
    <submittedName>
        <fullName evidence="2">N-acetyltransferase</fullName>
    </submittedName>
</protein>
<accession>A0A6B8RME3</accession>
<dbReference type="OrthoDB" id="9795199at2"/>
<dbReference type="Pfam" id="PF13302">
    <property type="entry name" value="Acetyltransf_3"/>
    <property type="match status" value="1"/>
</dbReference>
<dbReference type="RefSeq" id="WP_155701786.1">
    <property type="nucleotide sequence ID" value="NZ_CP034235.1"/>
</dbReference>
<name>A0A6B8RME3_9BACL</name>
<dbReference type="Proteomes" id="UP000426246">
    <property type="component" value="Chromosome"/>
</dbReference>
<evidence type="ECO:0000313" key="2">
    <source>
        <dbReference type="EMBL" id="QGQ96713.1"/>
    </source>
</evidence>
<keyword evidence="3" id="KW-1185">Reference proteome</keyword>
<sequence>MYNLFKEEVVLENNRVKLVPFSKKYEGELRKIIIDEDILFTVNCKTTEDVTHYVEKMLVKRHENVLYPFIIIDKLTHVVAGSTSFGHIHPDNKRLEIGWTWYGRSFRGSGLNKACKFELLKFAFEQMLFRRVQLSADIDNIRSQKAILKLGATREGLFRSNYINELGESRDDVYFSMVHTEWEAIKANNFSEFLLV</sequence>
<evidence type="ECO:0000313" key="3">
    <source>
        <dbReference type="Proteomes" id="UP000426246"/>
    </source>
</evidence>
<feature type="domain" description="N-acetyltransferase" evidence="1">
    <location>
        <begin position="27"/>
        <end position="173"/>
    </location>
</feature>
<gene>
    <name evidence="2" type="ORF">EHS13_18415</name>
</gene>
<proteinExistence type="predicted"/>
<evidence type="ECO:0000259" key="1">
    <source>
        <dbReference type="PROSITE" id="PS51186"/>
    </source>
</evidence>
<dbReference type="KEGG" id="ppsc:EHS13_18415"/>
<dbReference type="EMBL" id="CP034235">
    <property type="protein sequence ID" value="QGQ96713.1"/>
    <property type="molecule type" value="Genomic_DNA"/>
</dbReference>
<dbReference type="SUPFAM" id="SSF55729">
    <property type="entry name" value="Acyl-CoA N-acyltransferases (Nat)"/>
    <property type="match status" value="1"/>
</dbReference>
<reference evidence="3" key="1">
    <citation type="submission" date="2018-11" db="EMBL/GenBank/DDBJ databases">
        <title>Complete genome sequence of Paenibacillus sp. ML311-T8.</title>
        <authorList>
            <person name="Nam Y.-D."/>
            <person name="Kang J."/>
            <person name="Chung W.-H."/>
            <person name="Park Y.S."/>
        </authorList>
    </citation>
    <scope>NUCLEOTIDE SEQUENCE [LARGE SCALE GENOMIC DNA]</scope>
    <source>
        <strain evidence="3">ML311-T8</strain>
    </source>
</reference>
<dbReference type="InterPro" id="IPR016181">
    <property type="entry name" value="Acyl_CoA_acyltransferase"/>
</dbReference>
<dbReference type="GO" id="GO:0016747">
    <property type="term" value="F:acyltransferase activity, transferring groups other than amino-acyl groups"/>
    <property type="evidence" value="ECO:0007669"/>
    <property type="project" value="InterPro"/>
</dbReference>
<dbReference type="AlphaFoldDB" id="A0A6B8RME3"/>
<dbReference type="PROSITE" id="PS51186">
    <property type="entry name" value="GNAT"/>
    <property type="match status" value="1"/>
</dbReference>
<dbReference type="InterPro" id="IPR000182">
    <property type="entry name" value="GNAT_dom"/>
</dbReference>